<sequence>MKRIPLRQAQVKWLAALRRADLVSITLWTFKKDRWVKLEQTGGEWVLTESGFVNSQTTLVTASAKKALKEAFAREFPRSTQLYIQET</sequence>
<dbReference type="OrthoDB" id="2084438at2"/>
<accession>A0A140DW75</accession>
<dbReference type="GeneID" id="78478421"/>
<proteinExistence type="predicted"/>
<dbReference type="EMBL" id="CP011391">
    <property type="protein sequence ID" value="AMK54902.1"/>
    <property type="molecule type" value="Genomic_DNA"/>
</dbReference>
<evidence type="ECO:0000313" key="1">
    <source>
        <dbReference type="EMBL" id="AMK54902.1"/>
    </source>
</evidence>
<keyword evidence="2" id="KW-1185">Reference proteome</keyword>
<evidence type="ECO:0000313" key="2">
    <source>
        <dbReference type="Proteomes" id="UP000069771"/>
    </source>
</evidence>
<dbReference type="Proteomes" id="UP000069771">
    <property type="component" value="Chromosome"/>
</dbReference>
<dbReference type="RefSeq" id="WP_067557913.1">
    <property type="nucleotide sequence ID" value="NZ_CAMNXC010000061.1"/>
</dbReference>
<dbReference type="KEGG" id="fro:AALO17_17680"/>
<gene>
    <name evidence="1" type="ORF">AALO17_17680</name>
</gene>
<dbReference type="STRING" id="1702221.AALO17_17680"/>
<organism evidence="1 2">
    <name type="scientific">Faecalibaculum rodentium</name>
    <dbReference type="NCBI Taxonomy" id="1702221"/>
    <lineage>
        <taxon>Bacteria</taxon>
        <taxon>Bacillati</taxon>
        <taxon>Bacillota</taxon>
        <taxon>Erysipelotrichia</taxon>
        <taxon>Erysipelotrichales</taxon>
        <taxon>Erysipelotrichaceae</taxon>
        <taxon>Faecalibaculum</taxon>
    </lineage>
</organism>
<reference evidence="1 2" key="1">
    <citation type="journal article" date="2016" name="Gut Pathog.">
        <title>Whole genome sequencing of "Faecalibaculum rodentium" ALO17, isolated from C57BL/6J laboratory mouse feces.</title>
        <authorList>
            <person name="Lim S."/>
            <person name="Chang D.H."/>
            <person name="Ahn S."/>
            <person name="Kim B.C."/>
        </authorList>
    </citation>
    <scope>NUCLEOTIDE SEQUENCE [LARGE SCALE GENOMIC DNA]</scope>
    <source>
        <strain evidence="1 2">Alo17</strain>
    </source>
</reference>
<name>A0A140DW75_9FIRM</name>
<dbReference type="AlphaFoldDB" id="A0A140DW75"/>
<protein>
    <submittedName>
        <fullName evidence="1">Uncharacterized protein</fullName>
    </submittedName>
</protein>